<evidence type="ECO:0000256" key="3">
    <source>
        <dbReference type="ARBA" id="ARBA00022833"/>
    </source>
</evidence>
<feature type="region of interest" description="Disordered" evidence="5">
    <location>
        <begin position="1"/>
        <end position="25"/>
    </location>
</feature>
<dbReference type="EMBL" id="JARKIF010000019">
    <property type="protein sequence ID" value="KAJ7618399.1"/>
    <property type="molecule type" value="Genomic_DNA"/>
</dbReference>
<proteinExistence type="predicted"/>
<dbReference type="SUPFAM" id="SSF144232">
    <property type="entry name" value="HIT/MYND zinc finger-like"/>
    <property type="match status" value="1"/>
</dbReference>
<keyword evidence="2 4" id="KW-0863">Zinc-finger</keyword>
<organism evidence="7 8">
    <name type="scientific">Roridomyces roridus</name>
    <dbReference type="NCBI Taxonomy" id="1738132"/>
    <lineage>
        <taxon>Eukaryota</taxon>
        <taxon>Fungi</taxon>
        <taxon>Dikarya</taxon>
        <taxon>Basidiomycota</taxon>
        <taxon>Agaricomycotina</taxon>
        <taxon>Agaricomycetes</taxon>
        <taxon>Agaricomycetidae</taxon>
        <taxon>Agaricales</taxon>
        <taxon>Marasmiineae</taxon>
        <taxon>Mycenaceae</taxon>
        <taxon>Roridomyces</taxon>
    </lineage>
</organism>
<evidence type="ECO:0000256" key="5">
    <source>
        <dbReference type="SAM" id="MobiDB-lite"/>
    </source>
</evidence>
<name>A0AAD7BDR6_9AGAR</name>
<gene>
    <name evidence="7" type="ORF">FB45DRAFT_931555</name>
</gene>
<dbReference type="PROSITE" id="PS50865">
    <property type="entry name" value="ZF_MYND_2"/>
    <property type="match status" value="1"/>
</dbReference>
<evidence type="ECO:0000256" key="2">
    <source>
        <dbReference type="ARBA" id="ARBA00022771"/>
    </source>
</evidence>
<feature type="domain" description="MYND-type" evidence="6">
    <location>
        <begin position="282"/>
        <end position="329"/>
    </location>
</feature>
<accession>A0AAD7BDR6</accession>
<dbReference type="Gene3D" id="6.10.140.2220">
    <property type="match status" value="1"/>
</dbReference>
<protein>
    <recommendedName>
        <fullName evidence="6">MYND-type domain-containing protein</fullName>
    </recommendedName>
</protein>
<dbReference type="AlphaFoldDB" id="A0AAD7BDR6"/>
<evidence type="ECO:0000259" key="6">
    <source>
        <dbReference type="PROSITE" id="PS50865"/>
    </source>
</evidence>
<dbReference type="InterPro" id="IPR002893">
    <property type="entry name" value="Znf_MYND"/>
</dbReference>
<evidence type="ECO:0000256" key="4">
    <source>
        <dbReference type="PROSITE-ProRule" id="PRU00134"/>
    </source>
</evidence>
<dbReference type="Pfam" id="PF01753">
    <property type="entry name" value="zf-MYND"/>
    <property type="match status" value="1"/>
</dbReference>
<dbReference type="Proteomes" id="UP001221142">
    <property type="component" value="Unassembled WGS sequence"/>
</dbReference>
<dbReference type="GO" id="GO:0008270">
    <property type="term" value="F:zinc ion binding"/>
    <property type="evidence" value="ECO:0007669"/>
    <property type="project" value="UniProtKB-KW"/>
</dbReference>
<reference evidence="7" key="1">
    <citation type="submission" date="2023-03" db="EMBL/GenBank/DDBJ databases">
        <title>Massive genome expansion in bonnet fungi (Mycena s.s.) driven by repeated elements and novel gene families across ecological guilds.</title>
        <authorList>
            <consortium name="Lawrence Berkeley National Laboratory"/>
            <person name="Harder C.B."/>
            <person name="Miyauchi S."/>
            <person name="Viragh M."/>
            <person name="Kuo A."/>
            <person name="Thoen E."/>
            <person name="Andreopoulos B."/>
            <person name="Lu D."/>
            <person name="Skrede I."/>
            <person name="Drula E."/>
            <person name="Henrissat B."/>
            <person name="Morin E."/>
            <person name="Kohler A."/>
            <person name="Barry K."/>
            <person name="LaButti K."/>
            <person name="Morin E."/>
            <person name="Salamov A."/>
            <person name="Lipzen A."/>
            <person name="Mereny Z."/>
            <person name="Hegedus B."/>
            <person name="Baldrian P."/>
            <person name="Stursova M."/>
            <person name="Weitz H."/>
            <person name="Taylor A."/>
            <person name="Grigoriev I.V."/>
            <person name="Nagy L.G."/>
            <person name="Martin F."/>
            <person name="Kauserud H."/>
        </authorList>
    </citation>
    <scope>NUCLEOTIDE SEQUENCE</scope>
    <source>
        <strain evidence="7">9284</strain>
    </source>
</reference>
<sequence length="535" mass="60834">MPSKKRTPAKKPLISAAGPPDVQTDPMGWMHATDLVAKRRFDTSLPLDPDPCRGGPESFFEPLMNSDVLQEIVGFRRFACGFHYTMSKFIVELLTEKDFESRWLALGTDGQTKHFILAFKNLQEKESVGPMVHVFDNPKLDAPELCLDELTRDSGRGFLDLMNVFLLPNNDGPPKQPFIFPNERFDAIIGWKSNDTAPNRRSWLGLRRMMRTRYISSFVSTVLHSTEGEIPKVVLYAYEHDKTRSALDGMRETMSMAGVTEDEYNRWRKDQTERRKEMKRFCDTCLKPEDKIQDGKMSICAPCKAVDRDVRYCDKACQKQAWKSHKQSCGKLLDIDDTFNDTDMKATSTRQDIPPVASGHRRSADLLKQISLLNDYAQTDYLCRLPPSVGTDEDDFDAITLDHAHSAATFMIMRGYAMSSSGPRAEAALLYVYRVLQKAHSTEDVLRKQLRREYGVSFDNVLAALARGEKQVFKGDVTRGEIDDALSHLKDKGRFKEQLKDFEIGAGPTFRFVLKVGPKQEVGVTLQYPLNFLRP</sequence>
<keyword evidence="8" id="KW-1185">Reference proteome</keyword>
<keyword evidence="3" id="KW-0862">Zinc</keyword>
<keyword evidence="1" id="KW-0479">Metal-binding</keyword>
<evidence type="ECO:0000313" key="8">
    <source>
        <dbReference type="Proteomes" id="UP001221142"/>
    </source>
</evidence>
<evidence type="ECO:0000256" key="1">
    <source>
        <dbReference type="ARBA" id="ARBA00022723"/>
    </source>
</evidence>
<evidence type="ECO:0000313" key="7">
    <source>
        <dbReference type="EMBL" id="KAJ7618399.1"/>
    </source>
</evidence>
<comment type="caution">
    <text evidence="7">The sequence shown here is derived from an EMBL/GenBank/DDBJ whole genome shotgun (WGS) entry which is preliminary data.</text>
</comment>